<proteinExistence type="inferred from homology"/>
<comment type="similarity">
    <text evidence="1">Belongs to the sulfatase-modifying factor family.</text>
</comment>
<comment type="caution">
    <text evidence="5">The sequence shown here is derived from an EMBL/GenBank/DDBJ whole genome shotgun (WGS) entry which is preliminary data.</text>
</comment>
<dbReference type="AlphaFoldDB" id="A0AAD9KC11"/>
<feature type="region of interest" description="Disordered" evidence="2">
    <location>
        <begin position="30"/>
        <end position="79"/>
    </location>
</feature>
<evidence type="ECO:0000256" key="1">
    <source>
        <dbReference type="ARBA" id="ARBA00005310"/>
    </source>
</evidence>
<dbReference type="InterPro" id="IPR042095">
    <property type="entry name" value="SUMF_sf"/>
</dbReference>
<organism evidence="5 6">
    <name type="scientific">Paralvinella palmiformis</name>
    <dbReference type="NCBI Taxonomy" id="53620"/>
    <lineage>
        <taxon>Eukaryota</taxon>
        <taxon>Metazoa</taxon>
        <taxon>Spiralia</taxon>
        <taxon>Lophotrochozoa</taxon>
        <taxon>Annelida</taxon>
        <taxon>Polychaeta</taxon>
        <taxon>Sedentaria</taxon>
        <taxon>Canalipalpata</taxon>
        <taxon>Terebellida</taxon>
        <taxon>Terebelliformia</taxon>
        <taxon>Alvinellidae</taxon>
        <taxon>Paralvinella</taxon>
    </lineage>
</organism>
<sequence length="385" mass="43009">MSFQDKFSLLPFGVIVLLATTILIVTGDKVRGNDNDESEKDRAANNREHAPVTSSKVGSETHENGETGTNGIRISAEEATSPYSRTNQMAFVRGGTFQMGIERPIIQLDGEGPVRMVTVGSFYMDKYEVSNAEFELFVNSTGYVTEAETFGDSFVMETMLSDEVKSAITQAVAEAPWWLPVKGADWRHPFGPDTNIKKSMSHPVLHVSWNDAVKFCQWAGKRLPTEAEWEYACRDGKKDRLFPWGNKENPHGETRMNIWQGKFPQSNSAEDGYAGPCPVTEFTAQTSTGLNNLVGNAWEWVSDRWTTTHTTKPKINPKGPKSGTDRVKKGGSYMCIKDHCYRYRCGARSQNTPDSSASNLGFRCAADEIPEYLKLQEEKTQKEEL</sequence>
<keyword evidence="6" id="KW-1185">Reference proteome</keyword>
<feature type="compositionally biased region" description="Basic and acidic residues" evidence="2">
    <location>
        <begin position="30"/>
        <end position="50"/>
    </location>
</feature>
<accession>A0AAD9KC11</accession>
<dbReference type="InterPro" id="IPR016187">
    <property type="entry name" value="CTDL_fold"/>
</dbReference>
<dbReference type="EMBL" id="JAODUP010000018">
    <property type="protein sequence ID" value="KAK2168335.1"/>
    <property type="molecule type" value="Genomic_DNA"/>
</dbReference>
<evidence type="ECO:0000313" key="6">
    <source>
        <dbReference type="Proteomes" id="UP001208570"/>
    </source>
</evidence>
<dbReference type="Gene3D" id="3.90.1580.10">
    <property type="entry name" value="paralog of FGE (formylglycine-generating enzyme)"/>
    <property type="match status" value="1"/>
</dbReference>
<dbReference type="GO" id="GO:0120147">
    <property type="term" value="F:formylglycine-generating oxidase activity"/>
    <property type="evidence" value="ECO:0007669"/>
    <property type="project" value="TreeGrafter"/>
</dbReference>
<dbReference type="InterPro" id="IPR005532">
    <property type="entry name" value="SUMF_dom"/>
</dbReference>
<dbReference type="Pfam" id="PF03781">
    <property type="entry name" value="FGE-sulfatase"/>
    <property type="match status" value="1"/>
</dbReference>
<keyword evidence="3" id="KW-0812">Transmembrane</keyword>
<evidence type="ECO:0000313" key="5">
    <source>
        <dbReference type="EMBL" id="KAK2168335.1"/>
    </source>
</evidence>
<dbReference type="InterPro" id="IPR051043">
    <property type="entry name" value="Sulfatase_Mod_Factor_Kinase"/>
</dbReference>
<reference evidence="5" key="1">
    <citation type="journal article" date="2023" name="Mol. Biol. Evol.">
        <title>Third-Generation Sequencing Reveals the Adaptive Role of the Epigenome in Three Deep-Sea Polychaetes.</title>
        <authorList>
            <person name="Perez M."/>
            <person name="Aroh O."/>
            <person name="Sun Y."/>
            <person name="Lan Y."/>
            <person name="Juniper S.K."/>
            <person name="Young C.R."/>
            <person name="Angers B."/>
            <person name="Qian P.Y."/>
        </authorList>
    </citation>
    <scope>NUCLEOTIDE SEQUENCE</scope>
    <source>
        <strain evidence="5">P08H-3</strain>
    </source>
</reference>
<feature type="domain" description="Sulfatase-modifying factor enzyme-like" evidence="4">
    <location>
        <begin position="86"/>
        <end position="365"/>
    </location>
</feature>
<evidence type="ECO:0000256" key="2">
    <source>
        <dbReference type="SAM" id="MobiDB-lite"/>
    </source>
</evidence>
<dbReference type="PANTHER" id="PTHR23150:SF19">
    <property type="entry name" value="FORMYLGLYCINE-GENERATING ENZYME"/>
    <property type="match status" value="1"/>
</dbReference>
<dbReference type="GO" id="GO:0005783">
    <property type="term" value="C:endoplasmic reticulum"/>
    <property type="evidence" value="ECO:0007669"/>
    <property type="project" value="TreeGrafter"/>
</dbReference>
<feature type="transmembrane region" description="Helical" evidence="3">
    <location>
        <begin position="7"/>
        <end position="25"/>
    </location>
</feature>
<evidence type="ECO:0000259" key="4">
    <source>
        <dbReference type="Pfam" id="PF03781"/>
    </source>
</evidence>
<feature type="region of interest" description="Disordered" evidence="2">
    <location>
        <begin position="308"/>
        <end position="328"/>
    </location>
</feature>
<dbReference type="SUPFAM" id="SSF56436">
    <property type="entry name" value="C-type lectin-like"/>
    <property type="match status" value="1"/>
</dbReference>
<keyword evidence="3" id="KW-1133">Transmembrane helix</keyword>
<dbReference type="Proteomes" id="UP001208570">
    <property type="component" value="Unassembled WGS sequence"/>
</dbReference>
<evidence type="ECO:0000256" key="3">
    <source>
        <dbReference type="SAM" id="Phobius"/>
    </source>
</evidence>
<protein>
    <recommendedName>
        <fullName evidence="4">Sulfatase-modifying factor enzyme-like domain-containing protein</fullName>
    </recommendedName>
</protein>
<keyword evidence="3" id="KW-0472">Membrane</keyword>
<gene>
    <name evidence="5" type="ORF">LSH36_18g11060</name>
</gene>
<name>A0AAD9KC11_9ANNE</name>
<dbReference type="PANTHER" id="PTHR23150">
    <property type="entry name" value="SULFATASE MODIFYING FACTOR 1, 2"/>
    <property type="match status" value="1"/>
</dbReference>